<gene>
    <name evidence="1" type="ORF">TNIN_262451</name>
</gene>
<proteinExistence type="predicted"/>
<keyword evidence="2" id="KW-1185">Reference proteome</keyword>
<reference evidence="1" key="1">
    <citation type="submission" date="2020-08" db="EMBL/GenBank/DDBJ databases">
        <title>Multicomponent nature underlies the extraordinary mechanical properties of spider dragline silk.</title>
        <authorList>
            <person name="Kono N."/>
            <person name="Nakamura H."/>
            <person name="Mori M."/>
            <person name="Yoshida Y."/>
            <person name="Ohtoshi R."/>
            <person name="Malay A.D."/>
            <person name="Moran D.A.P."/>
            <person name="Tomita M."/>
            <person name="Numata K."/>
            <person name="Arakawa K."/>
        </authorList>
    </citation>
    <scope>NUCLEOTIDE SEQUENCE</scope>
</reference>
<protein>
    <submittedName>
        <fullName evidence="1">Uncharacterized protein</fullName>
    </submittedName>
</protein>
<dbReference type="Proteomes" id="UP000886998">
    <property type="component" value="Unassembled WGS sequence"/>
</dbReference>
<organism evidence="1 2">
    <name type="scientific">Trichonephila inaurata madagascariensis</name>
    <dbReference type="NCBI Taxonomy" id="2747483"/>
    <lineage>
        <taxon>Eukaryota</taxon>
        <taxon>Metazoa</taxon>
        <taxon>Ecdysozoa</taxon>
        <taxon>Arthropoda</taxon>
        <taxon>Chelicerata</taxon>
        <taxon>Arachnida</taxon>
        <taxon>Araneae</taxon>
        <taxon>Araneomorphae</taxon>
        <taxon>Entelegynae</taxon>
        <taxon>Araneoidea</taxon>
        <taxon>Nephilidae</taxon>
        <taxon>Trichonephila</taxon>
        <taxon>Trichonephila inaurata</taxon>
    </lineage>
</organism>
<accession>A0A8X6YJU1</accession>
<evidence type="ECO:0000313" key="2">
    <source>
        <dbReference type="Proteomes" id="UP000886998"/>
    </source>
</evidence>
<name>A0A8X6YJU1_9ARAC</name>
<sequence length="80" mass="8957">MGAMRLPFRLTTVKPSSSLLVPGSGYTTSYRSRSCVFRYGVLFRAFIGCRFPFCYRRLSVSDTGRGGPDCERWLGAACLF</sequence>
<dbReference type="AlphaFoldDB" id="A0A8X6YJU1"/>
<dbReference type="EMBL" id="BMAV01020644">
    <property type="protein sequence ID" value="GFY74275.1"/>
    <property type="molecule type" value="Genomic_DNA"/>
</dbReference>
<comment type="caution">
    <text evidence="1">The sequence shown here is derived from an EMBL/GenBank/DDBJ whole genome shotgun (WGS) entry which is preliminary data.</text>
</comment>
<evidence type="ECO:0000313" key="1">
    <source>
        <dbReference type="EMBL" id="GFY74275.1"/>
    </source>
</evidence>